<dbReference type="Pfam" id="PF13193">
    <property type="entry name" value="AMP-binding_C"/>
    <property type="match status" value="1"/>
</dbReference>
<evidence type="ECO:0000259" key="3">
    <source>
        <dbReference type="Pfam" id="PF00501"/>
    </source>
</evidence>
<evidence type="ECO:0000313" key="6">
    <source>
        <dbReference type="Proteomes" id="UP001190700"/>
    </source>
</evidence>
<protein>
    <recommendedName>
        <fullName evidence="7">AMP-dependent synthetase/ligase domain-containing protein</fullName>
    </recommendedName>
</protein>
<feature type="domain" description="AMP-dependent synthetase/ligase" evidence="3">
    <location>
        <begin position="1"/>
        <end position="159"/>
    </location>
</feature>
<dbReference type="InterPro" id="IPR045851">
    <property type="entry name" value="AMP-bd_C_sf"/>
</dbReference>
<feature type="chain" id="PRO_5041914093" description="AMP-dependent synthetase/ligase domain-containing protein" evidence="2">
    <location>
        <begin position="21"/>
        <end position="330"/>
    </location>
</feature>
<feature type="region of interest" description="Disordered" evidence="1">
    <location>
        <begin position="252"/>
        <end position="292"/>
    </location>
</feature>
<dbReference type="EMBL" id="LGRX02021539">
    <property type="protein sequence ID" value="KAK3256559.1"/>
    <property type="molecule type" value="Genomic_DNA"/>
</dbReference>
<feature type="non-terminal residue" evidence="5">
    <location>
        <position position="1"/>
    </location>
</feature>
<evidence type="ECO:0000256" key="2">
    <source>
        <dbReference type="SAM" id="SignalP"/>
    </source>
</evidence>
<dbReference type="GO" id="GO:0031956">
    <property type="term" value="F:medium-chain fatty acid-CoA ligase activity"/>
    <property type="evidence" value="ECO:0007669"/>
    <property type="project" value="TreeGrafter"/>
</dbReference>
<evidence type="ECO:0008006" key="7">
    <source>
        <dbReference type="Google" id="ProtNLM"/>
    </source>
</evidence>
<feature type="domain" description="AMP-binding enzyme C-terminal" evidence="4">
    <location>
        <begin position="210"/>
        <end position="249"/>
    </location>
</feature>
<keyword evidence="2" id="KW-0732">Signal</keyword>
<dbReference type="InterPro" id="IPR042099">
    <property type="entry name" value="ANL_N_sf"/>
</dbReference>
<dbReference type="AlphaFoldDB" id="A0AAE0FBI4"/>
<accession>A0AAE0FBI4</accession>
<feature type="signal peptide" evidence="2">
    <location>
        <begin position="1"/>
        <end position="20"/>
    </location>
</feature>
<comment type="caution">
    <text evidence="5">The sequence shown here is derived from an EMBL/GenBank/DDBJ whole genome shotgun (WGS) entry which is preliminary data.</text>
</comment>
<evidence type="ECO:0000259" key="4">
    <source>
        <dbReference type="Pfam" id="PF13193"/>
    </source>
</evidence>
<keyword evidence="6" id="KW-1185">Reference proteome</keyword>
<proteinExistence type="predicted"/>
<gene>
    <name evidence="5" type="ORF">CYMTET_34309</name>
</gene>
<dbReference type="Gene3D" id="3.30.300.30">
    <property type="match status" value="1"/>
</dbReference>
<dbReference type="Gene3D" id="3.40.50.12780">
    <property type="entry name" value="N-terminal domain of ligase-like"/>
    <property type="match status" value="1"/>
</dbReference>
<dbReference type="Proteomes" id="UP001190700">
    <property type="component" value="Unassembled WGS sequence"/>
</dbReference>
<dbReference type="InterPro" id="IPR025110">
    <property type="entry name" value="AMP-bd_C"/>
</dbReference>
<dbReference type="CDD" id="cd04433">
    <property type="entry name" value="AFD_class_I"/>
    <property type="match status" value="1"/>
</dbReference>
<dbReference type="PANTHER" id="PTHR43201">
    <property type="entry name" value="ACYL-COA SYNTHETASE"/>
    <property type="match status" value="1"/>
</dbReference>
<dbReference type="InterPro" id="IPR000873">
    <property type="entry name" value="AMP-dep_synth/lig_dom"/>
</dbReference>
<evidence type="ECO:0000256" key="1">
    <source>
        <dbReference type="SAM" id="MobiDB-lite"/>
    </source>
</evidence>
<dbReference type="GO" id="GO:0006631">
    <property type="term" value="P:fatty acid metabolic process"/>
    <property type="evidence" value="ECO:0007669"/>
    <property type="project" value="TreeGrafter"/>
</dbReference>
<dbReference type="Pfam" id="PF00501">
    <property type="entry name" value="AMP-binding"/>
    <property type="match status" value="1"/>
</dbReference>
<organism evidence="5 6">
    <name type="scientific">Cymbomonas tetramitiformis</name>
    <dbReference type="NCBI Taxonomy" id="36881"/>
    <lineage>
        <taxon>Eukaryota</taxon>
        <taxon>Viridiplantae</taxon>
        <taxon>Chlorophyta</taxon>
        <taxon>Pyramimonadophyceae</taxon>
        <taxon>Pyramimonadales</taxon>
        <taxon>Pyramimonadaceae</taxon>
        <taxon>Cymbomonas</taxon>
    </lineage>
</organism>
<reference evidence="5 6" key="1">
    <citation type="journal article" date="2015" name="Genome Biol. Evol.">
        <title>Comparative Genomics of a Bacterivorous Green Alga Reveals Evolutionary Causalities and Consequences of Phago-Mixotrophic Mode of Nutrition.</title>
        <authorList>
            <person name="Burns J.A."/>
            <person name="Paasch A."/>
            <person name="Narechania A."/>
            <person name="Kim E."/>
        </authorList>
    </citation>
    <scope>NUCLEOTIDE SEQUENCE [LARGE SCALE GENOMIC DNA]</scope>
    <source>
        <strain evidence="5 6">PLY_AMNH</strain>
    </source>
</reference>
<sequence length="330" mass="34429">TAFIAVPVLLLGLATSRGGATSIMEDPLPTVQRILIGGGSASHALLRATAQMFPQACLSCAYGMTEASSSITFRVVREAGASLGPGAGEPSSEHLKEICLVNEDEESAPKQRSGTFGSNVGWAAPHVELMVADSRLRPLPSGEEGEVFTRGPHLMSGYWGDPEASSAAILPGGWLRTGDIGWMDAAGQLWLCGRQKDVVRTGGENVHATEVEAALSSHPAVLAAAVVGLPHARFGEQVSALVQLRQGWSSAPGDLHDDAEGSGTGSSYDAGNEAHPRTMQSTPRPGGSYSHPRSLVLRPSVCNGGEAALLDTLRTEYLALLGKEQTSSLR</sequence>
<dbReference type="SUPFAM" id="SSF56801">
    <property type="entry name" value="Acetyl-CoA synthetase-like"/>
    <property type="match status" value="1"/>
</dbReference>
<name>A0AAE0FBI4_9CHLO</name>
<dbReference type="PANTHER" id="PTHR43201:SF32">
    <property type="entry name" value="2-SUCCINYLBENZOATE--COA LIGASE, CHLOROPLASTIC_PEROXISOMAL"/>
    <property type="match status" value="1"/>
</dbReference>
<evidence type="ECO:0000313" key="5">
    <source>
        <dbReference type="EMBL" id="KAK3256559.1"/>
    </source>
</evidence>